<feature type="compositionally biased region" description="Low complexity" evidence="1">
    <location>
        <begin position="42"/>
        <end position="56"/>
    </location>
</feature>
<reference evidence="3 4" key="1">
    <citation type="submission" date="2015-07" db="EMBL/GenBank/DDBJ databases">
        <title>Genome analysis of myxobacterium Chondromyces crocatus Cm c5 reveals a high potential for natural compound synthesis and the genetic basis for the loss of fruiting body formation.</title>
        <authorList>
            <person name="Zaburannyi N."/>
            <person name="Bunk B."/>
            <person name="Maier J."/>
            <person name="Overmann J."/>
            <person name="Mueller R."/>
        </authorList>
    </citation>
    <scope>NUCLEOTIDE SEQUENCE [LARGE SCALE GENOMIC DNA]</scope>
    <source>
        <strain evidence="3 4">Cm c5</strain>
    </source>
</reference>
<gene>
    <name evidence="3" type="ORF">CMC5_007120</name>
</gene>
<protein>
    <recommendedName>
        <fullName evidence="2">Cyclic nucleotide-binding domain-containing protein</fullName>
    </recommendedName>
</protein>
<dbReference type="SMART" id="SM00100">
    <property type="entry name" value="cNMP"/>
    <property type="match status" value="1"/>
</dbReference>
<dbReference type="AlphaFoldDB" id="A0A0K1E6X5"/>
<feature type="region of interest" description="Disordered" evidence="1">
    <location>
        <begin position="1"/>
        <end position="60"/>
    </location>
</feature>
<dbReference type="InterPro" id="IPR018490">
    <property type="entry name" value="cNMP-bd_dom_sf"/>
</dbReference>
<feature type="domain" description="Cyclic nucleotide-binding" evidence="2">
    <location>
        <begin position="199"/>
        <end position="314"/>
    </location>
</feature>
<name>A0A0K1E6X5_CHOCO</name>
<dbReference type="KEGG" id="ccro:CMC5_007120"/>
<dbReference type="Pfam" id="PF00027">
    <property type="entry name" value="cNMP_binding"/>
    <property type="match status" value="1"/>
</dbReference>
<evidence type="ECO:0000259" key="2">
    <source>
        <dbReference type="PROSITE" id="PS50042"/>
    </source>
</evidence>
<dbReference type="SUPFAM" id="SSF51206">
    <property type="entry name" value="cAMP-binding domain-like"/>
    <property type="match status" value="1"/>
</dbReference>
<dbReference type="InterPro" id="IPR014710">
    <property type="entry name" value="RmlC-like_jellyroll"/>
</dbReference>
<dbReference type="EMBL" id="CP012159">
    <property type="protein sequence ID" value="AKT36594.1"/>
    <property type="molecule type" value="Genomic_DNA"/>
</dbReference>
<evidence type="ECO:0000313" key="4">
    <source>
        <dbReference type="Proteomes" id="UP000067626"/>
    </source>
</evidence>
<evidence type="ECO:0000256" key="1">
    <source>
        <dbReference type="SAM" id="MobiDB-lite"/>
    </source>
</evidence>
<feature type="compositionally biased region" description="Basic and acidic residues" evidence="1">
    <location>
        <begin position="1"/>
        <end position="13"/>
    </location>
</feature>
<organism evidence="3 4">
    <name type="scientific">Chondromyces crocatus</name>
    <dbReference type="NCBI Taxonomy" id="52"/>
    <lineage>
        <taxon>Bacteria</taxon>
        <taxon>Pseudomonadati</taxon>
        <taxon>Myxococcota</taxon>
        <taxon>Polyangia</taxon>
        <taxon>Polyangiales</taxon>
        <taxon>Polyangiaceae</taxon>
        <taxon>Chondromyces</taxon>
    </lineage>
</organism>
<evidence type="ECO:0000313" key="3">
    <source>
        <dbReference type="EMBL" id="AKT36594.1"/>
    </source>
</evidence>
<dbReference type="Gene3D" id="2.60.120.10">
    <property type="entry name" value="Jelly Rolls"/>
    <property type="match status" value="1"/>
</dbReference>
<dbReference type="PROSITE" id="PS50042">
    <property type="entry name" value="CNMP_BINDING_3"/>
    <property type="match status" value="1"/>
</dbReference>
<dbReference type="Proteomes" id="UP000067626">
    <property type="component" value="Chromosome"/>
</dbReference>
<dbReference type="RefSeq" id="WP_050429095.1">
    <property type="nucleotide sequence ID" value="NZ_CP012159.1"/>
</dbReference>
<dbReference type="STRING" id="52.CMC5_007120"/>
<feature type="compositionally biased region" description="Low complexity" evidence="1">
    <location>
        <begin position="22"/>
        <end position="35"/>
    </location>
</feature>
<accession>A0A0K1E6X5</accession>
<sequence length="314" mass="32991">MRRATERPEEKANAEPSFVIDAPVATAPPAQVTHDPLPPKTDSPTSSSGSAPRSLPDCAPTEQTDALTAADLANVDAFADLPEEMHEQLARATRVEQLTMDEEVAGFGVALVLAGEASVCTSIVDTPAIHATPHTLVPSRGTLTEGVPLRVVAGAEGARVAVWDQDTIDIALRTCPWVVDDLREVADRLQAFAGATIGPLGDLDDDQLRHVLERLRVQLLKPGEVFLLSGHPVPGLAIIGAGTVELLEKDDEPPTAAARPGDILFASALLSGQQAPATARAAASGALLLIAEHRTLRSLFEEVPALIQLLSAEL</sequence>
<dbReference type="InterPro" id="IPR000595">
    <property type="entry name" value="cNMP-bd_dom"/>
</dbReference>
<keyword evidence="4" id="KW-1185">Reference proteome</keyword>
<proteinExistence type="predicted"/>